<evidence type="ECO:0000259" key="3">
    <source>
        <dbReference type="SMART" id="SM01083"/>
    </source>
</evidence>
<dbReference type="InParanoid" id="A0A1Y2DC82"/>
<evidence type="ECO:0000256" key="2">
    <source>
        <dbReference type="SAM" id="MobiDB-lite"/>
    </source>
</evidence>
<reference evidence="4 5" key="1">
    <citation type="submission" date="2016-07" db="EMBL/GenBank/DDBJ databases">
        <title>Pervasive Adenine N6-methylation of Active Genes in Fungi.</title>
        <authorList>
            <consortium name="DOE Joint Genome Institute"/>
            <person name="Mondo S.J."/>
            <person name="Dannebaum R.O."/>
            <person name="Kuo R.C."/>
            <person name="Labutti K."/>
            <person name="Haridas S."/>
            <person name="Kuo A."/>
            <person name="Salamov A."/>
            <person name="Ahrendt S.R."/>
            <person name="Lipzen A."/>
            <person name="Sullivan W."/>
            <person name="Andreopoulos W.B."/>
            <person name="Clum A."/>
            <person name="Lindquist E."/>
            <person name="Daum C."/>
            <person name="Ramamoorthy G.K."/>
            <person name="Gryganskyi A."/>
            <person name="Culley D."/>
            <person name="Magnuson J.K."/>
            <person name="James T.Y."/>
            <person name="O'Malley M.A."/>
            <person name="Stajich J.E."/>
            <person name="Spatafora J.W."/>
            <person name="Visel A."/>
            <person name="Grigoriev I.V."/>
        </authorList>
    </citation>
    <scope>NUCLEOTIDE SEQUENCE [LARGE SCALE GENOMIC DNA]</scope>
    <source>
        <strain evidence="4 5">CBS 129021</strain>
    </source>
</reference>
<keyword evidence="1" id="KW-0175">Coiled coil</keyword>
<gene>
    <name evidence="4" type="ORF">BCR38DRAFT_355238</name>
</gene>
<comment type="caution">
    <text evidence="4">The sequence shown here is derived from an EMBL/GenBank/DDBJ whole genome shotgun (WGS) entry which is preliminary data.</text>
</comment>
<evidence type="ECO:0000256" key="1">
    <source>
        <dbReference type="SAM" id="Coils"/>
    </source>
</evidence>
<dbReference type="RefSeq" id="XP_040710336.1">
    <property type="nucleotide sequence ID" value="XM_040856935.1"/>
</dbReference>
<protein>
    <recommendedName>
        <fullName evidence="3">CBF1-interacting co-repressor CIR N-terminal domain-containing protein</fullName>
    </recommendedName>
</protein>
<feature type="compositionally biased region" description="Basic and acidic residues" evidence="2">
    <location>
        <begin position="368"/>
        <end position="391"/>
    </location>
</feature>
<feature type="region of interest" description="Disordered" evidence="2">
    <location>
        <begin position="173"/>
        <end position="196"/>
    </location>
</feature>
<dbReference type="Pfam" id="PF10197">
    <property type="entry name" value="Cir_N"/>
    <property type="match status" value="1"/>
</dbReference>
<feature type="coiled-coil region" evidence="1">
    <location>
        <begin position="45"/>
        <end position="72"/>
    </location>
</feature>
<dbReference type="EMBL" id="MCFJ01000021">
    <property type="protein sequence ID" value="ORY56869.1"/>
    <property type="molecule type" value="Genomic_DNA"/>
</dbReference>
<name>A0A1Y2DC82_9PEZI</name>
<dbReference type="SMART" id="SM01083">
    <property type="entry name" value="Cir_N"/>
    <property type="match status" value="1"/>
</dbReference>
<dbReference type="PANTHER" id="PTHR22093">
    <property type="entry name" value="LEUKOCYTE RECEPTOR CLUSTER LRC MEMBER 1"/>
    <property type="match status" value="1"/>
</dbReference>
<feature type="compositionally biased region" description="Basic residues" evidence="2">
    <location>
        <begin position="295"/>
        <end position="304"/>
    </location>
</feature>
<evidence type="ECO:0000313" key="4">
    <source>
        <dbReference type="EMBL" id="ORY56869.1"/>
    </source>
</evidence>
<keyword evidence="5" id="KW-1185">Reference proteome</keyword>
<dbReference type="InterPro" id="IPR019339">
    <property type="entry name" value="CIR_N_dom"/>
</dbReference>
<feature type="compositionally biased region" description="Basic residues" evidence="2">
    <location>
        <begin position="337"/>
        <end position="367"/>
    </location>
</feature>
<organism evidence="4 5">
    <name type="scientific">Pseudomassariella vexata</name>
    <dbReference type="NCBI Taxonomy" id="1141098"/>
    <lineage>
        <taxon>Eukaryota</taxon>
        <taxon>Fungi</taxon>
        <taxon>Dikarya</taxon>
        <taxon>Ascomycota</taxon>
        <taxon>Pezizomycotina</taxon>
        <taxon>Sordariomycetes</taxon>
        <taxon>Xylariomycetidae</taxon>
        <taxon>Amphisphaeriales</taxon>
        <taxon>Pseudomassariaceae</taxon>
        <taxon>Pseudomassariella</taxon>
    </lineage>
</organism>
<feature type="region of interest" description="Disordered" evidence="2">
    <location>
        <begin position="73"/>
        <end position="115"/>
    </location>
</feature>
<accession>A0A1Y2DC82</accession>
<dbReference type="InterPro" id="IPR039875">
    <property type="entry name" value="LENG1-like"/>
</dbReference>
<feature type="compositionally biased region" description="Polar residues" evidence="2">
    <location>
        <begin position="225"/>
        <end position="236"/>
    </location>
</feature>
<dbReference type="AlphaFoldDB" id="A0A1Y2DC82"/>
<dbReference type="PANTHER" id="PTHR22093:SF0">
    <property type="entry name" value="LEUKOCYTE RECEPTOR CLUSTER MEMBER 1"/>
    <property type="match status" value="1"/>
</dbReference>
<feature type="region of interest" description="Disordered" evidence="2">
    <location>
        <begin position="225"/>
        <end position="391"/>
    </location>
</feature>
<feature type="domain" description="CBF1-interacting co-repressor CIR N-terminal" evidence="3">
    <location>
        <begin position="27"/>
        <end position="63"/>
    </location>
</feature>
<dbReference type="OrthoDB" id="2159131at2759"/>
<feature type="compositionally biased region" description="Basic and acidic residues" evidence="2">
    <location>
        <begin position="272"/>
        <end position="294"/>
    </location>
</feature>
<dbReference type="GeneID" id="63773147"/>
<proteinExistence type="predicted"/>
<evidence type="ECO:0000313" key="5">
    <source>
        <dbReference type="Proteomes" id="UP000193689"/>
    </source>
</evidence>
<dbReference type="Proteomes" id="UP000193689">
    <property type="component" value="Unassembled WGS sequence"/>
</dbReference>
<sequence>MAIPFHPPFVTSNTNSSLPSHLLGKKSWNVYNTDNIARVRRDEAAAQAREEAEEQRQQELDAEQRLAILRGEVPLPLSAPSTEEPLPTLKGRHHERDSTATWGKERKKRKRADEDDTDFELRVARERIGGTDTVAARDRNATTDDHMALQLQKRTTTSNAPLTNAAGHIDLFPQDLPSQPSEKNAEAEKEAAKKKREFQDQYQMRFSNAAGKNRVLSKAGAGAWYTNSGDIQSQEVPSKDVWGNEDPRRREREAQRVVSSDPLAMMKRGAAKVREVERERRVVNEEKERELRLLRKEKKAKRRKGDGDELEGFSLDDSVVRSSGAKPRRVDEERDRERRHRHHDDGGRHRHRSEHRHRHEGRHHGSRRDHESKDRHSDGKMRRESAKTDHD</sequence>
<feature type="compositionally biased region" description="Basic and acidic residues" evidence="2">
    <location>
        <begin position="245"/>
        <end position="255"/>
    </location>
</feature>
<dbReference type="STRING" id="1141098.A0A1Y2DC82"/>